<dbReference type="PANTHER" id="PTHR11662">
    <property type="entry name" value="SOLUTE CARRIER FAMILY 17"/>
    <property type="match status" value="1"/>
</dbReference>
<dbReference type="CDD" id="cd17319">
    <property type="entry name" value="MFS_ExuT_GudP_like"/>
    <property type="match status" value="1"/>
</dbReference>
<proteinExistence type="inferred from homology"/>
<dbReference type="EMBL" id="AAAGSE010000037">
    <property type="protein sequence ID" value="EAC0789134.1"/>
    <property type="molecule type" value="Genomic_DNA"/>
</dbReference>
<dbReference type="GO" id="GO:0015134">
    <property type="term" value="F:hexuronate transmembrane transporter activity"/>
    <property type="evidence" value="ECO:0007669"/>
    <property type="project" value="TreeGrafter"/>
</dbReference>
<feature type="transmembrane region" description="Helical" evidence="8">
    <location>
        <begin position="74"/>
        <end position="95"/>
    </location>
</feature>
<organism evidence="10">
    <name type="scientific">Salmonella enterica subsp. enterica serovar Java</name>
    <dbReference type="NCBI Taxonomy" id="224729"/>
    <lineage>
        <taxon>Bacteria</taxon>
        <taxon>Pseudomonadati</taxon>
        <taxon>Pseudomonadota</taxon>
        <taxon>Gammaproteobacteria</taxon>
        <taxon>Enterobacterales</taxon>
        <taxon>Enterobacteriaceae</taxon>
        <taxon>Salmonella</taxon>
    </lineage>
</organism>
<dbReference type="EMBL" id="AAKVUB010000053">
    <property type="protein sequence ID" value="ECW2471308.1"/>
    <property type="molecule type" value="Genomic_DNA"/>
</dbReference>
<dbReference type="Gene3D" id="1.20.1250.20">
    <property type="entry name" value="MFS general substrate transporter like domains"/>
    <property type="match status" value="2"/>
</dbReference>
<dbReference type="InterPro" id="IPR020846">
    <property type="entry name" value="MFS_dom"/>
</dbReference>
<dbReference type="PROSITE" id="PS50850">
    <property type="entry name" value="MFS"/>
    <property type="match status" value="1"/>
</dbReference>
<feature type="transmembrane region" description="Helical" evidence="8">
    <location>
        <begin position="228"/>
        <end position="249"/>
    </location>
</feature>
<dbReference type="Pfam" id="PF07690">
    <property type="entry name" value="MFS_1"/>
    <property type="match status" value="2"/>
</dbReference>
<evidence type="ECO:0000256" key="3">
    <source>
        <dbReference type="ARBA" id="ARBA00022519"/>
    </source>
</evidence>
<feature type="transmembrane region" description="Helical" evidence="8">
    <location>
        <begin position="302"/>
        <end position="321"/>
    </location>
</feature>
<evidence type="ECO:0000256" key="7">
    <source>
        <dbReference type="ARBA" id="ARBA00038514"/>
    </source>
</evidence>
<accession>A0A3Z6QQ82</accession>
<keyword evidence="4 8" id="KW-0812">Transmembrane</keyword>
<keyword evidence="5 8" id="KW-1133">Transmembrane helix</keyword>
<evidence type="ECO:0000256" key="2">
    <source>
        <dbReference type="ARBA" id="ARBA00022475"/>
    </source>
</evidence>
<evidence type="ECO:0000313" key="10">
    <source>
        <dbReference type="EMBL" id="EAC0789134.1"/>
    </source>
</evidence>
<dbReference type="InterPro" id="IPR036259">
    <property type="entry name" value="MFS_trans_sf"/>
</dbReference>
<sequence>MKIKGLRWWIIGMVALGTAINYLARSSLGVAASTLFTELNMDEKQYSWVIMSFQMAYTAAQPICGYILDTLGLRIGFFIFALAWSFSNMAHAMAFNWQTLAFCRALLGLSEAAAIPAGIKTASEWFPSKERGIAGGLFNIGTSFGAMLAPPLVVWAILTYHWQAAFLITGGLGIIFAFLWLWFFRTPDKHQNLTETEKEYILSGQEKELQADNEPRPKLLQLMRQRNFWGIAMTRFLSDPVWATLSFWLPLYLMQVRHLPLKDIALFAWVPFLAADIGCIVGGILSNILITKFRITTVNSRRISFTIGALLMTSLSMVGFVDNAYYAITLISIGGLAHQMLSTMAMTLASDLFKKNQVATVSGMAGSAAWIGQLLFTMVMGLLVHQIGYTPFFIALSVLDLIAAVVIWVTIIDPQRKNTSRAALA</sequence>
<evidence type="ECO:0000256" key="4">
    <source>
        <dbReference type="ARBA" id="ARBA00022692"/>
    </source>
</evidence>
<gene>
    <name evidence="10" type="ORF">D6K54_20800</name>
    <name evidence="11" type="ORF">D6S17_24900</name>
    <name evidence="12" type="ORF">EZX71_25875</name>
</gene>
<dbReference type="PIRSF" id="PIRSF002808">
    <property type="entry name" value="Hexose_phosphate_transp"/>
    <property type="match status" value="1"/>
</dbReference>
<feature type="transmembrane region" description="Helical" evidence="8">
    <location>
        <begin position="327"/>
        <end position="349"/>
    </location>
</feature>
<comment type="similarity">
    <text evidence="7">Belongs to the major facilitator superfamily. Phthalate permease family.</text>
</comment>
<feature type="transmembrane region" description="Helical" evidence="8">
    <location>
        <begin position="164"/>
        <end position="184"/>
    </location>
</feature>
<evidence type="ECO:0000313" key="12">
    <source>
        <dbReference type="EMBL" id="ECW2471308.1"/>
    </source>
</evidence>
<feature type="transmembrane region" description="Helical" evidence="8">
    <location>
        <begin position="6"/>
        <end position="24"/>
    </location>
</feature>
<name>A0A3Z6QQ82_SALEB</name>
<keyword evidence="2" id="KW-1003">Cell membrane</keyword>
<dbReference type="AlphaFoldDB" id="A0A3Z6QQ82"/>
<dbReference type="InterPro" id="IPR011701">
    <property type="entry name" value="MFS"/>
</dbReference>
<dbReference type="Proteomes" id="UP000839733">
    <property type="component" value="Unassembled WGS sequence"/>
</dbReference>
<dbReference type="GO" id="GO:0005886">
    <property type="term" value="C:plasma membrane"/>
    <property type="evidence" value="ECO:0007669"/>
    <property type="project" value="UniProtKB-SubCell"/>
</dbReference>
<feature type="transmembrane region" description="Helical" evidence="8">
    <location>
        <begin position="137"/>
        <end position="158"/>
    </location>
</feature>
<dbReference type="SUPFAM" id="SSF103473">
    <property type="entry name" value="MFS general substrate transporter"/>
    <property type="match status" value="1"/>
</dbReference>
<dbReference type="EMBL" id="AAHPHN010000064">
    <property type="protein sequence ID" value="EBY8644734.1"/>
    <property type="molecule type" value="Genomic_DNA"/>
</dbReference>
<dbReference type="InterPro" id="IPR050382">
    <property type="entry name" value="MFS_Na/Anion_cotransporter"/>
</dbReference>
<reference evidence="10" key="1">
    <citation type="submission" date="2018-09" db="EMBL/GenBank/DDBJ databases">
        <authorList>
            <person name="Ashton P.M."/>
            <person name="Dallman T."/>
            <person name="Nair S."/>
            <person name="De Pinna E."/>
            <person name="Peters T."/>
            <person name="Grant K."/>
        </authorList>
    </citation>
    <scope>NUCLEOTIDE SEQUENCE [LARGE SCALE GENOMIC DNA]</scope>
    <source>
        <strain evidence="11">140692</strain>
        <strain evidence="12">367309</strain>
        <strain evidence="10">412099</strain>
    </source>
</reference>
<comment type="caution">
    <text evidence="10">The sequence shown here is derived from an EMBL/GenBank/DDBJ whole genome shotgun (WGS) entry which is preliminary data.</text>
</comment>
<feature type="transmembrane region" description="Helical" evidence="8">
    <location>
        <begin position="389"/>
        <end position="411"/>
    </location>
</feature>
<dbReference type="InterPro" id="IPR000849">
    <property type="entry name" value="Sugar_P_transporter"/>
</dbReference>
<dbReference type="PANTHER" id="PTHR11662:SF285">
    <property type="entry name" value="HEXURONATE TRANSPORTER"/>
    <property type="match status" value="1"/>
</dbReference>
<dbReference type="Proteomes" id="UP000839631">
    <property type="component" value="Unassembled WGS sequence"/>
</dbReference>
<evidence type="ECO:0000256" key="5">
    <source>
        <dbReference type="ARBA" id="ARBA00022989"/>
    </source>
</evidence>
<comment type="subcellular location">
    <subcellularLocation>
        <location evidence="1">Cell inner membrane</location>
        <topology evidence="1">Multi-pass membrane protein</topology>
    </subcellularLocation>
</comment>
<evidence type="ECO:0000256" key="1">
    <source>
        <dbReference type="ARBA" id="ARBA00004429"/>
    </source>
</evidence>
<keyword evidence="6 8" id="KW-0472">Membrane</keyword>
<evidence type="ECO:0000256" key="8">
    <source>
        <dbReference type="SAM" id="Phobius"/>
    </source>
</evidence>
<protein>
    <submittedName>
        <fullName evidence="10">MFS transporter</fullName>
    </submittedName>
</protein>
<evidence type="ECO:0000259" key="9">
    <source>
        <dbReference type="PROSITE" id="PS50850"/>
    </source>
</evidence>
<feature type="domain" description="Major facilitator superfamily (MFS) profile" evidence="9">
    <location>
        <begin position="10"/>
        <end position="415"/>
    </location>
</feature>
<feature type="transmembrane region" description="Helical" evidence="8">
    <location>
        <begin position="361"/>
        <end position="383"/>
    </location>
</feature>
<keyword evidence="3" id="KW-0997">Cell inner membrane</keyword>
<feature type="transmembrane region" description="Helical" evidence="8">
    <location>
        <begin position="269"/>
        <end position="290"/>
    </location>
</feature>
<evidence type="ECO:0000313" key="11">
    <source>
        <dbReference type="EMBL" id="EBY8644734.1"/>
    </source>
</evidence>
<evidence type="ECO:0000256" key="6">
    <source>
        <dbReference type="ARBA" id="ARBA00023136"/>
    </source>
</evidence>